<reference evidence="1 2" key="1">
    <citation type="submission" date="2023-07" db="EMBL/GenBank/DDBJ databases">
        <title>Genomic Encyclopedia of Type Strains, Phase IV (KMG-IV): sequencing the most valuable type-strain genomes for metagenomic binning, comparative biology and taxonomic classification.</title>
        <authorList>
            <person name="Goeker M."/>
        </authorList>
    </citation>
    <scope>NUCLEOTIDE SEQUENCE [LARGE SCALE GENOMIC DNA]</scope>
    <source>
        <strain evidence="1 2">DSM 5896</strain>
    </source>
</reference>
<organism evidence="1 2">
    <name type="scientific">Labrys monachus</name>
    <dbReference type="NCBI Taxonomy" id="217067"/>
    <lineage>
        <taxon>Bacteria</taxon>
        <taxon>Pseudomonadati</taxon>
        <taxon>Pseudomonadota</taxon>
        <taxon>Alphaproteobacteria</taxon>
        <taxon>Hyphomicrobiales</taxon>
        <taxon>Xanthobacteraceae</taxon>
        <taxon>Labrys</taxon>
    </lineage>
</organism>
<keyword evidence="2" id="KW-1185">Reference proteome</keyword>
<protein>
    <submittedName>
        <fullName evidence="1">Uncharacterized protein</fullName>
    </submittedName>
</protein>
<evidence type="ECO:0000313" key="1">
    <source>
        <dbReference type="EMBL" id="MDQ0392455.1"/>
    </source>
</evidence>
<proteinExistence type="predicted"/>
<dbReference type="RefSeq" id="WP_307426350.1">
    <property type="nucleotide sequence ID" value="NZ_JAUSVK010000001.1"/>
</dbReference>
<gene>
    <name evidence="1" type="ORF">J3R73_002247</name>
</gene>
<accession>A0ABU0FCY0</accession>
<comment type="caution">
    <text evidence="1">The sequence shown here is derived from an EMBL/GenBank/DDBJ whole genome shotgun (WGS) entry which is preliminary data.</text>
</comment>
<name>A0ABU0FCY0_9HYPH</name>
<sequence length="71" mass="7880">MESRLDEISPFQSDRTSVTIDRDTGAITIDVVADGFVRIVLTADGDIEFDGRSLLNTIQWTDFSDDIVTRG</sequence>
<dbReference type="Proteomes" id="UP001237448">
    <property type="component" value="Unassembled WGS sequence"/>
</dbReference>
<dbReference type="EMBL" id="JAUSVK010000001">
    <property type="protein sequence ID" value="MDQ0392455.1"/>
    <property type="molecule type" value="Genomic_DNA"/>
</dbReference>
<evidence type="ECO:0000313" key="2">
    <source>
        <dbReference type="Proteomes" id="UP001237448"/>
    </source>
</evidence>